<dbReference type="Proteomes" id="UP000503440">
    <property type="component" value="Plasmid pB18-1"/>
</dbReference>
<proteinExistence type="predicted"/>
<feature type="compositionally biased region" description="Low complexity" evidence="1">
    <location>
        <begin position="39"/>
        <end position="49"/>
    </location>
</feature>
<protein>
    <submittedName>
        <fullName evidence="3">Uncharacterized protein</fullName>
    </submittedName>
</protein>
<evidence type="ECO:0000256" key="1">
    <source>
        <dbReference type="SAM" id="MobiDB-lite"/>
    </source>
</evidence>
<geneLocation type="plasmid" evidence="4">
    <name>pb18-1</name>
</geneLocation>
<name>A0A6C0Y6G1_9GAMM</name>
<evidence type="ECO:0000313" key="4">
    <source>
        <dbReference type="Proteomes" id="UP000503440"/>
    </source>
</evidence>
<dbReference type="EMBL" id="CP044456">
    <property type="protein sequence ID" value="QIC71710.1"/>
    <property type="molecule type" value="Genomic_DNA"/>
</dbReference>
<gene>
    <name evidence="3" type="ORF">FSC09_15045</name>
</gene>
<dbReference type="RefSeq" id="WP_163146368.1">
    <property type="nucleotide sequence ID" value="NZ_CP044456.1"/>
</dbReference>
<accession>A0A6C0Y6G1</accession>
<keyword evidence="2" id="KW-0732">Signal</keyword>
<keyword evidence="3" id="KW-0614">Plasmid</keyword>
<sequence length="251" mass="26733">MKKLFVAVSAISTFAITTNVSADMSSWIAKKPSQAASSTQSTQAAQAPQIEQASQAQVATGSTLAQAEGHTQVQTLPSQTHPAPVQPRPQIAPGEYHPQQPQHQGQVTPPPKTQNHKPQVYNPQQQHQNNQVANETANQEIVSRAIQNAMPNAVSLLNTPSLNNTQKNYGFSYIAAVSQMISDPKNMNVASIQQTYNTAVTCAARTGAGNVIAQMQGILLRDQALAENFKIAQGRGNFIAVGQQAPGVTCS</sequence>
<evidence type="ECO:0000256" key="2">
    <source>
        <dbReference type="SAM" id="SignalP"/>
    </source>
</evidence>
<reference evidence="3 4" key="1">
    <citation type="submission" date="2019-09" db="EMBL/GenBank/DDBJ databases">
        <title>Non-baumannii Acinetobacter spp. carrying blaNDM-1 isolated in China.</title>
        <authorList>
            <person name="Cui C."/>
            <person name="Chen C."/>
            <person name="Sun J."/>
            <person name="Liu Y."/>
        </authorList>
    </citation>
    <scope>NUCLEOTIDE SEQUENCE [LARGE SCALE GENOMIC DNA]</scope>
    <source>
        <strain evidence="3 4">B18</strain>
        <plasmid evidence="4">pb18-1</plasmid>
    </source>
</reference>
<organism evidence="3 4">
    <name type="scientific">Acinetobacter indicus</name>
    <dbReference type="NCBI Taxonomy" id="756892"/>
    <lineage>
        <taxon>Bacteria</taxon>
        <taxon>Pseudomonadati</taxon>
        <taxon>Pseudomonadota</taxon>
        <taxon>Gammaproteobacteria</taxon>
        <taxon>Moraxellales</taxon>
        <taxon>Moraxellaceae</taxon>
        <taxon>Acinetobacter</taxon>
    </lineage>
</organism>
<feature type="signal peptide" evidence="2">
    <location>
        <begin position="1"/>
        <end position="22"/>
    </location>
</feature>
<feature type="chain" id="PRO_5025651395" evidence="2">
    <location>
        <begin position="23"/>
        <end position="251"/>
    </location>
</feature>
<dbReference type="AlphaFoldDB" id="A0A6C0Y6G1"/>
<evidence type="ECO:0000313" key="3">
    <source>
        <dbReference type="EMBL" id="QIC71710.1"/>
    </source>
</evidence>
<feature type="region of interest" description="Disordered" evidence="1">
    <location>
        <begin position="39"/>
        <end position="120"/>
    </location>
</feature>
<feature type="compositionally biased region" description="Polar residues" evidence="1">
    <location>
        <begin position="51"/>
        <end position="81"/>
    </location>
</feature>